<dbReference type="InterPro" id="IPR036937">
    <property type="entry name" value="Adhesion_dom_fimbrial_sf"/>
</dbReference>
<dbReference type="InterPro" id="IPR008966">
    <property type="entry name" value="Adhesion_dom_sf"/>
</dbReference>
<dbReference type="InterPro" id="IPR050263">
    <property type="entry name" value="Bact_Fimbrial_Adh_Pro"/>
</dbReference>
<feature type="domain" description="Fimbrial-type adhesion" evidence="2">
    <location>
        <begin position="41"/>
        <end position="183"/>
    </location>
</feature>
<accession>A0A5M9R7I4</accession>
<feature type="transmembrane region" description="Helical" evidence="1">
    <location>
        <begin position="20"/>
        <end position="39"/>
    </location>
</feature>
<evidence type="ECO:0000313" key="4">
    <source>
        <dbReference type="Proteomes" id="UP000322181"/>
    </source>
</evidence>
<dbReference type="Pfam" id="PF00419">
    <property type="entry name" value="Fimbrial"/>
    <property type="match status" value="1"/>
</dbReference>
<dbReference type="InterPro" id="IPR000259">
    <property type="entry name" value="Adhesion_dom_fimbrial"/>
</dbReference>
<gene>
    <name evidence="3" type="ORF">F4V73_01060</name>
</gene>
<evidence type="ECO:0000313" key="3">
    <source>
        <dbReference type="EMBL" id="KAA8716511.1"/>
    </source>
</evidence>
<dbReference type="Proteomes" id="UP000322181">
    <property type="component" value="Unassembled WGS sequence"/>
</dbReference>
<dbReference type="AlphaFoldDB" id="A0A5M9R7I4"/>
<dbReference type="Gene3D" id="2.60.40.1090">
    <property type="entry name" value="Fimbrial-type adhesion domain"/>
    <property type="match status" value="1"/>
</dbReference>
<keyword evidence="1" id="KW-0472">Membrane</keyword>
<keyword evidence="1" id="KW-1133">Transmembrane helix</keyword>
<organism evidence="3 4">
    <name type="scientific">Morganella psychrotolerans</name>
    <dbReference type="NCBI Taxonomy" id="368603"/>
    <lineage>
        <taxon>Bacteria</taxon>
        <taxon>Pseudomonadati</taxon>
        <taxon>Pseudomonadota</taxon>
        <taxon>Gammaproteobacteria</taxon>
        <taxon>Enterobacterales</taxon>
        <taxon>Morganellaceae</taxon>
        <taxon>Morganella</taxon>
    </lineage>
</organism>
<sequence>MPLPLCILILYISKGSSMRYLYLLFMLMVMFTSAGYANVVKIKGKILSNVCAVSVPDALIDMKSVSVKELQARSRGQFIPFTIHLINCGSDVSGVSVELQGERDNANTDLLKVPQSINGATGVAIAFYDDKQRVLPLFSQSDIFPLVANINEKKLPLQVRYETNGDVLKPGRADSTATLILHYN</sequence>
<comment type="caution">
    <text evidence="3">The sequence shown here is derived from an EMBL/GenBank/DDBJ whole genome shotgun (WGS) entry which is preliminary data.</text>
</comment>
<proteinExistence type="predicted"/>
<protein>
    <submittedName>
        <fullName evidence="3">Fimbrial protein</fullName>
    </submittedName>
</protein>
<evidence type="ECO:0000256" key="1">
    <source>
        <dbReference type="SAM" id="Phobius"/>
    </source>
</evidence>
<dbReference type="PANTHER" id="PTHR33420:SF25">
    <property type="entry name" value="PROTEIN FIMF"/>
    <property type="match status" value="1"/>
</dbReference>
<dbReference type="SUPFAM" id="SSF49401">
    <property type="entry name" value="Bacterial adhesins"/>
    <property type="match status" value="1"/>
</dbReference>
<dbReference type="PANTHER" id="PTHR33420">
    <property type="entry name" value="FIMBRIAL SUBUNIT ELFA-RELATED"/>
    <property type="match status" value="1"/>
</dbReference>
<name>A0A5M9R7I4_9GAMM</name>
<dbReference type="EMBL" id="VXKB01000001">
    <property type="protein sequence ID" value="KAA8716511.1"/>
    <property type="molecule type" value="Genomic_DNA"/>
</dbReference>
<dbReference type="GO" id="GO:0009289">
    <property type="term" value="C:pilus"/>
    <property type="evidence" value="ECO:0007669"/>
    <property type="project" value="InterPro"/>
</dbReference>
<keyword evidence="1" id="KW-0812">Transmembrane</keyword>
<dbReference type="GO" id="GO:0043709">
    <property type="term" value="P:cell adhesion involved in single-species biofilm formation"/>
    <property type="evidence" value="ECO:0007669"/>
    <property type="project" value="TreeGrafter"/>
</dbReference>
<evidence type="ECO:0000259" key="2">
    <source>
        <dbReference type="Pfam" id="PF00419"/>
    </source>
</evidence>
<reference evidence="3 4" key="1">
    <citation type="submission" date="2019-09" db="EMBL/GenBank/DDBJ databases">
        <title>Draft genome sequence of various Type strains from the CCUG.</title>
        <authorList>
            <person name="Pineiro-Iglesias B."/>
            <person name="Tunovic T."/>
            <person name="Unosson C."/>
            <person name="Inganas E."/>
            <person name="Ohlen M."/>
            <person name="Cardew S."/>
            <person name="Jensie-Markopoulos S."/>
            <person name="Salva-Serra F."/>
            <person name="Jaen-Luchoro D."/>
            <person name="Karlsson R."/>
            <person name="Svensson-Stadler L."/>
            <person name="Chun J."/>
            <person name="Moore E."/>
        </authorList>
    </citation>
    <scope>NUCLEOTIDE SEQUENCE [LARGE SCALE GENOMIC DNA]</scope>
    <source>
        <strain evidence="3 4">CCUG 53682T</strain>
    </source>
</reference>